<dbReference type="SUPFAM" id="SSF49998">
    <property type="entry name" value="Amine oxidase catalytic domain"/>
    <property type="match status" value="1"/>
</dbReference>
<feature type="modified residue" description="2',4',5'-topaquinone" evidence="7">
    <location>
        <position position="487"/>
    </location>
</feature>
<organism evidence="12 13">
    <name type="scientific">Dreissena polymorpha</name>
    <name type="common">Zebra mussel</name>
    <name type="synonym">Mytilus polymorpha</name>
    <dbReference type="NCBI Taxonomy" id="45954"/>
    <lineage>
        <taxon>Eukaryota</taxon>
        <taxon>Metazoa</taxon>
        <taxon>Spiralia</taxon>
        <taxon>Lophotrochozoa</taxon>
        <taxon>Mollusca</taxon>
        <taxon>Bivalvia</taxon>
        <taxon>Autobranchia</taxon>
        <taxon>Heteroconchia</taxon>
        <taxon>Euheterodonta</taxon>
        <taxon>Imparidentia</taxon>
        <taxon>Neoheterodontei</taxon>
        <taxon>Myida</taxon>
        <taxon>Dreissenoidea</taxon>
        <taxon>Dreissenidae</taxon>
        <taxon>Dreissena</taxon>
    </lineage>
</organism>
<evidence type="ECO:0000313" key="12">
    <source>
        <dbReference type="EMBL" id="KAH3835608.1"/>
    </source>
</evidence>
<dbReference type="Gene3D" id="3.10.450.40">
    <property type="match status" value="2"/>
</dbReference>
<comment type="similarity">
    <text evidence="1 8">Belongs to the copper/topaquinone oxidase family.</text>
</comment>
<evidence type="ECO:0000259" key="10">
    <source>
        <dbReference type="Pfam" id="PF01179"/>
    </source>
</evidence>
<protein>
    <recommendedName>
        <fullName evidence="8">Amine oxidase</fullName>
        <ecNumber evidence="8">1.4.3.-</ecNumber>
    </recommendedName>
</protein>
<dbReference type="AlphaFoldDB" id="A0A9D4K9S2"/>
<dbReference type="FunFam" id="2.70.98.20:FF:000002">
    <property type="entry name" value="Amine oxidase"/>
    <property type="match status" value="1"/>
</dbReference>
<evidence type="ECO:0000256" key="9">
    <source>
        <dbReference type="SAM" id="Phobius"/>
    </source>
</evidence>
<keyword evidence="5 8" id="KW-0186">Copper</keyword>
<keyword evidence="3 6" id="KW-0801">TPQ</keyword>
<dbReference type="InterPro" id="IPR036460">
    <property type="entry name" value="Cu_amine_oxidase_C_sf"/>
</dbReference>
<dbReference type="InterPro" id="IPR000269">
    <property type="entry name" value="Cu_amine_oxidase"/>
</dbReference>
<dbReference type="Gene3D" id="2.70.98.20">
    <property type="entry name" value="Copper amine oxidase, catalytic domain"/>
    <property type="match status" value="1"/>
</dbReference>
<dbReference type="InterPro" id="IPR015798">
    <property type="entry name" value="Cu_amine_oxidase_C"/>
</dbReference>
<dbReference type="PANTHER" id="PTHR10638">
    <property type="entry name" value="COPPER AMINE OXIDASE"/>
    <property type="match status" value="1"/>
</dbReference>
<dbReference type="Proteomes" id="UP000828390">
    <property type="component" value="Unassembled WGS sequence"/>
</dbReference>
<keyword evidence="13" id="KW-1185">Reference proteome</keyword>
<keyword evidence="2 8" id="KW-0479">Metal-binding</keyword>
<evidence type="ECO:0000256" key="8">
    <source>
        <dbReference type="RuleBase" id="RU000672"/>
    </source>
</evidence>
<evidence type="ECO:0000256" key="3">
    <source>
        <dbReference type="ARBA" id="ARBA00022772"/>
    </source>
</evidence>
<dbReference type="GO" id="GO:0008131">
    <property type="term" value="F:primary methylamine oxidase activity"/>
    <property type="evidence" value="ECO:0007669"/>
    <property type="project" value="InterPro"/>
</dbReference>
<keyword evidence="4 8" id="KW-0560">Oxidoreductase</keyword>
<evidence type="ECO:0000256" key="6">
    <source>
        <dbReference type="PIRSR" id="PIRSR600269-50"/>
    </source>
</evidence>
<comment type="caution">
    <text evidence="12">The sequence shown here is derived from an EMBL/GenBank/DDBJ whole genome shotgun (WGS) entry which is preliminary data.</text>
</comment>
<comment type="cofactor">
    <cofactor evidence="8">
        <name>Cu cation</name>
        <dbReference type="ChEBI" id="CHEBI:23378"/>
    </cofactor>
    <text evidence="8">Contains 1 topaquinone per subunit.</text>
</comment>
<accession>A0A9D4K9S2</accession>
<keyword evidence="9" id="KW-1133">Transmembrane helix</keyword>
<evidence type="ECO:0000256" key="7">
    <source>
        <dbReference type="PIRSR" id="PIRSR600269-51"/>
    </source>
</evidence>
<dbReference type="PRINTS" id="PR00766">
    <property type="entry name" value="CUDAOXIDASE"/>
</dbReference>
<dbReference type="PANTHER" id="PTHR10638:SF20">
    <property type="entry name" value="AMINE OXIDASE"/>
    <property type="match status" value="1"/>
</dbReference>
<dbReference type="InterPro" id="IPR016182">
    <property type="entry name" value="Cu_amine_oxidase_N-reg"/>
</dbReference>
<evidence type="ECO:0000256" key="2">
    <source>
        <dbReference type="ARBA" id="ARBA00022723"/>
    </source>
</evidence>
<evidence type="ECO:0000313" key="13">
    <source>
        <dbReference type="Proteomes" id="UP000828390"/>
    </source>
</evidence>
<dbReference type="InterPro" id="IPR049947">
    <property type="entry name" value="Cu_Am_Ox_Cu-bd"/>
</dbReference>
<feature type="active site" description="Proton acceptor" evidence="6">
    <location>
        <position position="399"/>
    </location>
</feature>
<dbReference type="EMBL" id="JAIWYP010000004">
    <property type="protein sequence ID" value="KAH3835608.1"/>
    <property type="molecule type" value="Genomic_DNA"/>
</dbReference>
<evidence type="ECO:0000256" key="1">
    <source>
        <dbReference type="ARBA" id="ARBA00007983"/>
    </source>
</evidence>
<comment type="PTM">
    <text evidence="7 8">Topaquinone (TPQ) is generated by copper-dependent autoxidation of a specific tyrosyl residue.</text>
</comment>
<proteinExistence type="inferred from homology"/>
<dbReference type="GO" id="GO:0009308">
    <property type="term" value="P:amine metabolic process"/>
    <property type="evidence" value="ECO:0007669"/>
    <property type="project" value="UniProtKB-UniRule"/>
</dbReference>
<dbReference type="Pfam" id="PF01179">
    <property type="entry name" value="Cu_amine_oxid"/>
    <property type="match status" value="1"/>
</dbReference>
<feature type="domain" description="Copper amine oxidase N2-terminal" evidence="11">
    <location>
        <begin position="80"/>
        <end position="159"/>
    </location>
</feature>
<evidence type="ECO:0000256" key="5">
    <source>
        <dbReference type="ARBA" id="ARBA00023008"/>
    </source>
</evidence>
<keyword evidence="9" id="KW-0472">Membrane</keyword>
<dbReference type="GO" id="GO:0005507">
    <property type="term" value="F:copper ion binding"/>
    <property type="evidence" value="ECO:0007669"/>
    <property type="project" value="InterPro"/>
</dbReference>
<dbReference type="GO" id="GO:0005886">
    <property type="term" value="C:plasma membrane"/>
    <property type="evidence" value="ECO:0007669"/>
    <property type="project" value="TreeGrafter"/>
</dbReference>
<dbReference type="EC" id="1.4.3.-" evidence="8"/>
<keyword evidence="9" id="KW-0812">Transmembrane</keyword>
<sequence>MSEVTKQRRQIGLCRIIVGVLVLILIAVIIAFAIVVSRLKSQINGVPDSCSDSLAFTINLDPPATLPPFHDLTADEIIQVKEFLYRQEDLYLVRPSSIALNTSYIYSMELHPPNKKITIDYLDIKKAQPQREAKVFIFRGDTSDPSCEEYTVGPLPNPLYKKDAKKHPFRFRPLTAPELVTAITMLEQTVNMKASRILSESYGGQIGGYCKDNCLSFAMITPMSSAVSGQPRTRKMWFWLTPVLEYFPSHPRDFIIRVDVTDINNYFIDRIFHAGKMFRDLDELVRMYDSGSFNKTRIEFPKLDRNLYSSMNRRGKFFPSTTLSPPLQYEPDGKRYSIEGRHVEYMGWSFDVRMSSTSGPQVWDIRYNNKRIVYELSLQEISVFYSANNPALRFADFIDSIALFGTRARSLISGTDCPHHSTYLSATHSIENMGEPYYVDRAFCVFEQNTGIPLRRHLTSSGTSKKVYEGMMDIVLTLRTILTVANYDYIFDFIFHQNGALEVKASSTGYILTTFAFDGEDDYGFRLKDHITGNIHHHMFHFKVDMDINGAENRFETLEITPVDVDNTQWSNAANAKYSQTKLVKKLIRYELEAAVDYDFSTPKYLTFYNKDVTTATRVPRAYRLYIEGMSKQKVKLGSGNEPSISWARHQLAVTKRKEDEPRSSSIYASWDAEMPVVNFQSFLDDNEALTDQDQVAWVTMGMHHIPHMEDLPVTSTVGLDLRFFLLPYNYFDEDPAMGSGDAVRIEPKNQMALNEGLNILQYGKSENPVCMPRKFSFMDDLQTSPRSIFDDPNDASSPIV</sequence>
<evidence type="ECO:0000256" key="4">
    <source>
        <dbReference type="ARBA" id="ARBA00023002"/>
    </source>
</evidence>
<reference evidence="12" key="1">
    <citation type="journal article" date="2019" name="bioRxiv">
        <title>The Genome of the Zebra Mussel, Dreissena polymorpha: A Resource for Invasive Species Research.</title>
        <authorList>
            <person name="McCartney M.A."/>
            <person name="Auch B."/>
            <person name="Kono T."/>
            <person name="Mallez S."/>
            <person name="Zhang Y."/>
            <person name="Obille A."/>
            <person name="Becker A."/>
            <person name="Abrahante J.E."/>
            <person name="Garbe J."/>
            <person name="Badalamenti J.P."/>
            <person name="Herman A."/>
            <person name="Mangelson H."/>
            <person name="Liachko I."/>
            <person name="Sullivan S."/>
            <person name="Sone E.D."/>
            <person name="Koren S."/>
            <person name="Silverstein K.A.T."/>
            <person name="Beckman K.B."/>
            <person name="Gohl D.M."/>
        </authorList>
    </citation>
    <scope>NUCLEOTIDE SEQUENCE</scope>
    <source>
        <strain evidence="12">Duluth1</strain>
        <tissue evidence="12">Whole animal</tissue>
    </source>
</reference>
<gene>
    <name evidence="12" type="ORF">DPMN_108963</name>
</gene>
<dbReference type="GO" id="GO:0048038">
    <property type="term" value="F:quinone binding"/>
    <property type="evidence" value="ECO:0007669"/>
    <property type="project" value="InterPro"/>
</dbReference>
<dbReference type="InterPro" id="IPR015800">
    <property type="entry name" value="Cu_amine_oxidase_N2"/>
</dbReference>
<name>A0A9D4K9S2_DREPO</name>
<feature type="active site" description="Schiff-base intermediate with substrate; via topaquinone" evidence="6">
    <location>
        <position position="487"/>
    </location>
</feature>
<evidence type="ECO:0000259" key="11">
    <source>
        <dbReference type="Pfam" id="PF02727"/>
    </source>
</evidence>
<reference evidence="12" key="2">
    <citation type="submission" date="2020-11" db="EMBL/GenBank/DDBJ databases">
        <authorList>
            <person name="McCartney M.A."/>
            <person name="Auch B."/>
            <person name="Kono T."/>
            <person name="Mallez S."/>
            <person name="Becker A."/>
            <person name="Gohl D.M."/>
            <person name="Silverstein K.A.T."/>
            <person name="Koren S."/>
            <person name="Bechman K.B."/>
            <person name="Herman A."/>
            <person name="Abrahante J.E."/>
            <person name="Garbe J."/>
        </authorList>
    </citation>
    <scope>NUCLEOTIDE SEQUENCE</scope>
    <source>
        <strain evidence="12">Duluth1</strain>
        <tissue evidence="12">Whole animal</tissue>
    </source>
</reference>
<feature type="domain" description="Copper amine oxidase catalytic" evidence="10">
    <location>
        <begin position="328"/>
        <end position="738"/>
    </location>
</feature>
<dbReference type="SUPFAM" id="SSF54416">
    <property type="entry name" value="Amine oxidase N-terminal region"/>
    <property type="match status" value="2"/>
</dbReference>
<dbReference type="OrthoDB" id="5379943at2759"/>
<dbReference type="PROSITE" id="PS01165">
    <property type="entry name" value="COPPER_AMINE_OXID_2"/>
    <property type="match status" value="1"/>
</dbReference>
<dbReference type="Pfam" id="PF02727">
    <property type="entry name" value="Cu_amine_oxidN2"/>
    <property type="match status" value="1"/>
</dbReference>
<feature type="transmembrane region" description="Helical" evidence="9">
    <location>
        <begin position="12"/>
        <end position="36"/>
    </location>
</feature>